<reference evidence="2" key="1">
    <citation type="submission" date="2017-01" db="EMBL/GenBank/DDBJ databases">
        <authorList>
            <person name="Varghese N."/>
            <person name="Submissions S."/>
        </authorList>
    </citation>
    <scope>NUCLEOTIDE SEQUENCE [LARGE SCALE GENOMIC DNA]</scope>
    <source>
        <strain evidence="2">DSM 46698</strain>
    </source>
</reference>
<evidence type="ECO:0000313" key="2">
    <source>
        <dbReference type="Proteomes" id="UP000186026"/>
    </source>
</evidence>
<dbReference type="Pfam" id="PF05635">
    <property type="entry name" value="23S_rRNA_IVP"/>
    <property type="match status" value="1"/>
</dbReference>
<protein>
    <submittedName>
        <fullName evidence="1">Four helix bundle protein</fullName>
    </submittedName>
</protein>
<sequence length="140" mass="16114">MGSFLNFPSSFILYSNLNMEIKTFEDLIIWQRSFRLAVDVYKEFISCKSFSVRDQLIKSALSVPSNISEGFERESNKEYIRFLDIAKGSIGELRTQLLFAQEVEIIKSENCQPMIQEAKEVSKMIGGLIKSRKSIQKKKS</sequence>
<dbReference type="CDD" id="cd16377">
    <property type="entry name" value="23S_rRNA_IVP_like"/>
    <property type="match status" value="1"/>
</dbReference>
<dbReference type="EMBL" id="FTOP01000006">
    <property type="protein sequence ID" value="SIS84763.1"/>
    <property type="molecule type" value="Genomic_DNA"/>
</dbReference>
<dbReference type="NCBIfam" id="NF008912">
    <property type="entry name" value="PRK12275.1-6"/>
    <property type="match status" value="1"/>
</dbReference>
<dbReference type="SUPFAM" id="SSF158446">
    <property type="entry name" value="IVS-encoded protein-like"/>
    <property type="match status" value="1"/>
</dbReference>
<evidence type="ECO:0000313" key="1">
    <source>
        <dbReference type="EMBL" id="SIS84763.1"/>
    </source>
</evidence>
<keyword evidence="2" id="KW-1185">Reference proteome</keyword>
<dbReference type="InterPro" id="IPR036583">
    <property type="entry name" value="23S_rRNA_IVS_sf"/>
</dbReference>
<dbReference type="STRING" id="529505.SAMN05421761_10636"/>
<dbReference type="Proteomes" id="UP000186026">
    <property type="component" value="Unassembled WGS sequence"/>
</dbReference>
<dbReference type="PANTHER" id="PTHR38471">
    <property type="entry name" value="FOUR HELIX BUNDLE PROTEIN"/>
    <property type="match status" value="1"/>
</dbReference>
<accession>A0A1N7MF82</accession>
<proteinExistence type="predicted"/>
<dbReference type="NCBIfam" id="TIGR02436">
    <property type="entry name" value="four helix bundle protein"/>
    <property type="match status" value="1"/>
</dbReference>
<name>A0A1N7MF82_9BACT</name>
<dbReference type="PANTHER" id="PTHR38471:SF2">
    <property type="entry name" value="FOUR HELIX BUNDLE PROTEIN"/>
    <property type="match status" value="1"/>
</dbReference>
<organism evidence="1 2">
    <name type="scientific">Belliella pelovolcani</name>
    <dbReference type="NCBI Taxonomy" id="529505"/>
    <lineage>
        <taxon>Bacteria</taxon>
        <taxon>Pseudomonadati</taxon>
        <taxon>Bacteroidota</taxon>
        <taxon>Cytophagia</taxon>
        <taxon>Cytophagales</taxon>
        <taxon>Cyclobacteriaceae</taxon>
        <taxon>Belliella</taxon>
    </lineage>
</organism>
<dbReference type="AlphaFoldDB" id="A0A1N7MF82"/>
<dbReference type="InterPro" id="IPR012657">
    <property type="entry name" value="23S_rRNA-intervening_sequence"/>
</dbReference>
<gene>
    <name evidence="1" type="ORF">SAMN05421761_10636</name>
</gene>
<dbReference type="Gene3D" id="1.20.1440.60">
    <property type="entry name" value="23S rRNA-intervening sequence"/>
    <property type="match status" value="1"/>
</dbReference>